<keyword evidence="2" id="KW-1185">Reference proteome</keyword>
<dbReference type="EMBL" id="WRXP01001234">
    <property type="protein sequence ID" value="KAF1002407.1"/>
    <property type="molecule type" value="Genomic_DNA"/>
</dbReference>
<dbReference type="Proteomes" id="UP000593563">
    <property type="component" value="Unassembled WGS sequence"/>
</dbReference>
<accession>A0A6L5BC45</accession>
<evidence type="ECO:0000313" key="1">
    <source>
        <dbReference type="EMBL" id="KAF1002407.1"/>
    </source>
</evidence>
<dbReference type="AlphaFoldDB" id="A0A6L5BC45"/>
<gene>
    <name evidence="1" type="ORF">AG4045_013841</name>
</gene>
<comment type="caution">
    <text evidence="1">The sequence shown here is derived from an EMBL/GenBank/DDBJ whole genome shotgun (WGS) entry which is preliminary data.</text>
</comment>
<organism evidence="1 2">
    <name type="scientific">Apium graveolens</name>
    <name type="common">Celery</name>
    <dbReference type="NCBI Taxonomy" id="4045"/>
    <lineage>
        <taxon>Eukaryota</taxon>
        <taxon>Viridiplantae</taxon>
        <taxon>Streptophyta</taxon>
        <taxon>Embryophyta</taxon>
        <taxon>Tracheophyta</taxon>
        <taxon>Spermatophyta</taxon>
        <taxon>Magnoliopsida</taxon>
        <taxon>eudicotyledons</taxon>
        <taxon>Gunneridae</taxon>
        <taxon>Pentapetalae</taxon>
        <taxon>asterids</taxon>
        <taxon>campanulids</taxon>
        <taxon>Apiales</taxon>
        <taxon>Apiaceae</taxon>
        <taxon>Apioideae</taxon>
        <taxon>apioid superclade</taxon>
        <taxon>Apieae</taxon>
        <taxon>Apium</taxon>
    </lineage>
</organism>
<evidence type="ECO:0000313" key="2">
    <source>
        <dbReference type="Proteomes" id="UP000593563"/>
    </source>
</evidence>
<proteinExistence type="predicted"/>
<protein>
    <submittedName>
        <fullName evidence="1">Uncharacterized protein</fullName>
    </submittedName>
</protein>
<reference evidence="1" key="1">
    <citation type="submission" date="2020-01" db="EMBL/GenBank/DDBJ databases">
        <title>The Celery Genome Sequence Reveals Sequential Paleo-tetraploidization, Resistance Gene Elimination, Karyotype Evolution, and Functional Innovation in Apiales.</title>
        <authorList>
            <person name="Song X."/>
        </authorList>
    </citation>
    <scope>NUCLEOTIDE SEQUENCE</scope>
    <source>
        <tissue evidence="1">Leaf</tissue>
    </source>
</reference>
<sequence length="121" mass="13763">MADSKVLKHTYWVSWWQVKEPISNGKYYISLHFSGPESADSFVSSPPKRVDGRLIFYHISNEYGDVDEDLDKLVITFKGTGVDELQRGWRKRLDSLISPCGSRSPLNGKLTHLGCTFLPIM</sequence>
<name>A0A6L5BC45_APIGR</name>